<name>A0A8H7AIY2_9EURO</name>
<dbReference type="EMBL" id="JAACFV010000035">
    <property type="protein sequence ID" value="KAF7509933.1"/>
    <property type="molecule type" value="Genomic_DNA"/>
</dbReference>
<proteinExistence type="predicted"/>
<evidence type="ECO:0000313" key="1">
    <source>
        <dbReference type="EMBL" id="KAF7509933.1"/>
    </source>
</evidence>
<dbReference type="OrthoDB" id="434972at2759"/>
<organism evidence="1 2">
    <name type="scientific">Endocarpon pusillum</name>
    <dbReference type="NCBI Taxonomy" id="364733"/>
    <lineage>
        <taxon>Eukaryota</taxon>
        <taxon>Fungi</taxon>
        <taxon>Dikarya</taxon>
        <taxon>Ascomycota</taxon>
        <taxon>Pezizomycotina</taxon>
        <taxon>Eurotiomycetes</taxon>
        <taxon>Chaetothyriomycetidae</taxon>
        <taxon>Verrucariales</taxon>
        <taxon>Verrucariaceae</taxon>
        <taxon>Endocarpon</taxon>
    </lineage>
</organism>
<comment type="caution">
    <text evidence="1">The sequence shown here is derived from an EMBL/GenBank/DDBJ whole genome shotgun (WGS) entry which is preliminary data.</text>
</comment>
<gene>
    <name evidence="1" type="ORF">GJ744_007247</name>
</gene>
<evidence type="ECO:0000313" key="2">
    <source>
        <dbReference type="Proteomes" id="UP000606974"/>
    </source>
</evidence>
<sequence length="66" mass="7108">MYTMWPVVDRAALLERFSENINGSETWALAYSICAATGAQLGLDAAFGPTSVQAITLSLIELIEES</sequence>
<dbReference type="Proteomes" id="UP000606974">
    <property type="component" value="Unassembled WGS sequence"/>
</dbReference>
<reference evidence="1" key="1">
    <citation type="submission" date="2020-02" db="EMBL/GenBank/DDBJ databases">
        <authorList>
            <person name="Palmer J.M."/>
        </authorList>
    </citation>
    <scope>NUCLEOTIDE SEQUENCE</scope>
    <source>
        <strain evidence="1">EPUS1.4</strain>
        <tissue evidence="1">Thallus</tissue>
    </source>
</reference>
<accession>A0A8H7AIY2</accession>
<protein>
    <submittedName>
        <fullName evidence="1">Uncharacterized protein</fullName>
    </submittedName>
</protein>
<dbReference type="AlphaFoldDB" id="A0A8H7AIY2"/>
<keyword evidence="2" id="KW-1185">Reference proteome</keyword>